<keyword evidence="10 11" id="KW-0066">ATP synthesis</keyword>
<feature type="transmembrane region" description="Helical" evidence="11">
    <location>
        <begin position="201"/>
        <end position="223"/>
    </location>
</feature>
<keyword evidence="6 11" id="KW-0375">Hydrogen ion transport</keyword>
<evidence type="ECO:0000256" key="8">
    <source>
        <dbReference type="ARBA" id="ARBA00023065"/>
    </source>
</evidence>
<evidence type="ECO:0000256" key="3">
    <source>
        <dbReference type="ARBA" id="ARBA00022448"/>
    </source>
</evidence>
<keyword evidence="7 11" id="KW-1133">Transmembrane helix</keyword>
<keyword evidence="11" id="KW-1003">Cell membrane</keyword>
<evidence type="ECO:0000313" key="14">
    <source>
        <dbReference type="Proteomes" id="UP000243540"/>
    </source>
</evidence>
<feature type="transmembrane region" description="Helical" evidence="11">
    <location>
        <begin position="175"/>
        <end position="195"/>
    </location>
</feature>
<feature type="transmembrane region" description="Helical" evidence="11">
    <location>
        <begin position="140"/>
        <end position="163"/>
    </location>
</feature>
<accession>A0A1Y2T012</accession>
<evidence type="ECO:0000256" key="6">
    <source>
        <dbReference type="ARBA" id="ARBA00022781"/>
    </source>
</evidence>
<evidence type="ECO:0000256" key="7">
    <source>
        <dbReference type="ARBA" id="ARBA00022989"/>
    </source>
</evidence>
<reference evidence="13 14" key="1">
    <citation type="submission" date="2017-04" db="EMBL/GenBank/DDBJ databases">
        <title>Draft genome sequences of Alloscardovia macacae UMA81211 and UMA81212 isolated from the feces of a rhesus macaque (Macaca mulatta).</title>
        <authorList>
            <person name="Albert K."/>
            <person name="Sela D.A."/>
        </authorList>
    </citation>
    <scope>NUCLEOTIDE SEQUENCE [LARGE SCALE GENOMIC DNA]</scope>
    <source>
        <strain evidence="13 14">UMA81212</strain>
    </source>
</reference>
<dbReference type="EMBL" id="NEKC01000003">
    <property type="protein sequence ID" value="OTA29848.1"/>
    <property type="molecule type" value="Genomic_DNA"/>
</dbReference>
<dbReference type="PANTHER" id="PTHR11410:SF0">
    <property type="entry name" value="ATP SYNTHASE SUBUNIT A"/>
    <property type="match status" value="1"/>
</dbReference>
<proteinExistence type="inferred from homology"/>
<evidence type="ECO:0000256" key="5">
    <source>
        <dbReference type="ARBA" id="ARBA00022692"/>
    </source>
</evidence>
<evidence type="ECO:0000256" key="1">
    <source>
        <dbReference type="ARBA" id="ARBA00004141"/>
    </source>
</evidence>
<evidence type="ECO:0000256" key="9">
    <source>
        <dbReference type="ARBA" id="ARBA00023136"/>
    </source>
</evidence>
<dbReference type="AlphaFoldDB" id="A0A1Y2T012"/>
<evidence type="ECO:0000256" key="12">
    <source>
        <dbReference type="RuleBase" id="RU000483"/>
    </source>
</evidence>
<dbReference type="PANTHER" id="PTHR11410">
    <property type="entry name" value="ATP SYNTHASE SUBUNIT A"/>
    <property type="match status" value="1"/>
</dbReference>
<dbReference type="GO" id="GO:0005886">
    <property type="term" value="C:plasma membrane"/>
    <property type="evidence" value="ECO:0007669"/>
    <property type="project" value="UniProtKB-SubCell"/>
</dbReference>
<dbReference type="NCBIfam" id="TIGR01131">
    <property type="entry name" value="ATP_synt_6_or_A"/>
    <property type="match status" value="1"/>
</dbReference>
<dbReference type="InterPro" id="IPR045083">
    <property type="entry name" value="ATP_synth_F0_asu_bact/mt"/>
</dbReference>
<dbReference type="RefSeq" id="WP_086106134.1">
    <property type="nucleotide sequence ID" value="NZ_NEKB01000009.1"/>
</dbReference>
<dbReference type="STRING" id="1160091.B9T39_01845"/>
<dbReference type="SUPFAM" id="SSF81336">
    <property type="entry name" value="F1F0 ATP synthase subunit A"/>
    <property type="match status" value="1"/>
</dbReference>
<dbReference type="GO" id="GO:0045259">
    <property type="term" value="C:proton-transporting ATP synthase complex"/>
    <property type="evidence" value="ECO:0007669"/>
    <property type="project" value="UniProtKB-KW"/>
</dbReference>
<evidence type="ECO:0000256" key="11">
    <source>
        <dbReference type="HAMAP-Rule" id="MF_01393"/>
    </source>
</evidence>
<evidence type="ECO:0000256" key="2">
    <source>
        <dbReference type="ARBA" id="ARBA00006810"/>
    </source>
</evidence>
<dbReference type="Pfam" id="PF00119">
    <property type="entry name" value="ATP-synt_A"/>
    <property type="match status" value="1"/>
</dbReference>
<dbReference type="Gene3D" id="1.20.120.220">
    <property type="entry name" value="ATP synthase, F0 complex, subunit A"/>
    <property type="match status" value="1"/>
</dbReference>
<keyword evidence="3 11" id="KW-0813">Transport</keyword>
<dbReference type="PROSITE" id="PS00449">
    <property type="entry name" value="ATPASE_A"/>
    <property type="match status" value="1"/>
</dbReference>
<gene>
    <name evidence="11" type="primary">atpB</name>
    <name evidence="13" type="ORF">B9T39_01845</name>
</gene>
<dbReference type="HAMAP" id="MF_01393">
    <property type="entry name" value="ATP_synth_a_bact"/>
    <property type="match status" value="1"/>
</dbReference>
<dbReference type="InterPro" id="IPR000568">
    <property type="entry name" value="ATP_synth_F0_asu"/>
</dbReference>
<comment type="similarity">
    <text evidence="2 11 12">Belongs to the ATPase A chain family.</text>
</comment>
<dbReference type="InterPro" id="IPR023011">
    <property type="entry name" value="ATP_synth_F0_asu_AS"/>
</dbReference>
<dbReference type="OrthoDB" id="9809130at2"/>
<protein>
    <recommendedName>
        <fullName evidence="11 12">ATP synthase subunit a</fullName>
    </recommendedName>
    <alternativeName>
        <fullName evidence="11">ATP synthase F0 sector subunit a</fullName>
    </alternativeName>
    <alternativeName>
        <fullName evidence="11">F-ATPase subunit 6</fullName>
    </alternativeName>
</protein>
<evidence type="ECO:0000256" key="10">
    <source>
        <dbReference type="ARBA" id="ARBA00023310"/>
    </source>
</evidence>
<keyword evidence="8 11" id="KW-0406">Ion transport</keyword>
<evidence type="ECO:0000256" key="4">
    <source>
        <dbReference type="ARBA" id="ARBA00022547"/>
    </source>
</evidence>
<sequence length="274" mass="29772">MNGAVSTALAASFVTRAADTQGPELPSLNEFLPPEIIFAGTPFAINRIILVRMVATAVILLVLGLTAKRAKLVPGRWQGFVEFLLEFVRNNIVYTVIGELRGKKYIPMITTMFLTILVFNLCGVIPGANIAATATIAMPLVFAVWTLVQYWAAGIASHGLGGFLKEELFPAGVPWPVYILLTPIQLLEIVIIRPFSLTLRLFANMLSGHLLVAIMLAMSNYFILEAQGALKGVGVLWFLGSFALTGFEIFVAGLQAFIFCILSCVYISQSLGEE</sequence>
<comment type="subcellular location">
    <subcellularLocation>
        <location evidence="11 12">Cell membrane</location>
        <topology evidence="11 12">Multi-pass membrane protein</topology>
    </subcellularLocation>
    <subcellularLocation>
        <location evidence="1">Membrane</location>
        <topology evidence="1">Multi-pass membrane protein</topology>
    </subcellularLocation>
</comment>
<organism evidence="13 14">
    <name type="scientific">Alloscardovia macacae</name>
    <dbReference type="NCBI Taxonomy" id="1160091"/>
    <lineage>
        <taxon>Bacteria</taxon>
        <taxon>Bacillati</taxon>
        <taxon>Actinomycetota</taxon>
        <taxon>Actinomycetes</taxon>
        <taxon>Bifidobacteriales</taxon>
        <taxon>Bifidobacteriaceae</taxon>
        <taxon>Alloscardovia</taxon>
    </lineage>
</organism>
<keyword evidence="9 11" id="KW-0472">Membrane</keyword>
<dbReference type="PRINTS" id="PR00123">
    <property type="entry name" value="ATPASEA"/>
</dbReference>
<dbReference type="Proteomes" id="UP000243540">
    <property type="component" value="Unassembled WGS sequence"/>
</dbReference>
<keyword evidence="5 11" id="KW-0812">Transmembrane</keyword>
<comment type="function">
    <text evidence="11 12">Key component of the proton channel; it plays a direct role in the translocation of protons across the membrane.</text>
</comment>
<keyword evidence="4 11" id="KW-0138">CF(0)</keyword>
<feature type="transmembrane region" description="Helical" evidence="11">
    <location>
        <begin position="44"/>
        <end position="67"/>
    </location>
</feature>
<comment type="caution">
    <text evidence="13">The sequence shown here is derived from an EMBL/GenBank/DDBJ whole genome shotgun (WGS) entry which is preliminary data.</text>
</comment>
<name>A0A1Y2T012_9BIFI</name>
<feature type="transmembrane region" description="Helical" evidence="11">
    <location>
        <begin position="105"/>
        <end position="128"/>
    </location>
</feature>
<dbReference type="CDD" id="cd00310">
    <property type="entry name" value="ATP-synt_Fo_a_6"/>
    <property type="match status" value="1"/>
</dbReference>
<dbReference type="GO" id="GO:0046933">
    <property type="term" value="F:proton-transporting ATP synthase activity, rotational mechanism"/>
    <property type="evidence" value="ECO:0007669"/>
    <property type="project" value="UniProtKB-UniRule"/>
</dbReference>
<dbReference type="InterPro" id="IPR035908">
    <property type="entry name" value="F0_ATP_A_sf"/>
</dbReference>
<evidence type="ECO:0000313" key="13">
    <source>
        <dbReference type="EMBL" id="OTA29848.1"/>
    </source>
</evidence>
<feature type="transmembrane region" description="Helical" evidence="11">
    <location>
        <begin position="235"/>
        <end position="268"/>
    </location>
</feature>